<feature type="transmembrane region" description="Helical" evidence="1">
    <location>
        <begin position="66"/>
        <end position="84"/>
    </location>
</feature>
<dbReference type="RefSeq" id="WP_006591553.1">
    <property type="nucleotide sequence ID" value="NZ_BAHD01000015.1"/>
</dbReference>
<evidence type="ECO:0008006" key="4">
    <source>
        <dbReference type="Google" id="ProtNLM"/>
    </source>
</evidence>
<name>K6WMJ0_9MICO</name>
<dbReference type="InterPro" id="IPR005325">
    <property type="entry name" value="DUF308_memb"/>
</dbReference>
<accession>K6WMJ0</accession>
<protein>
    <recommendedName>
        <fullName evidence="4">HdeD family acid-resistance protein</fullName>
    </recommendedName>
</protein>
<dbReference type="EMBL" id="BAHD01000015">
    <property type="protein sequence ID" value="GAB95021.1"/>
    <property type="molecule type" value="Genomic_DNA"/>
</dbReference>
<evidence type="ECO:0000256" key="1">
    <source>
        <dbReference type="SAM" id="Phobius"/>
    </source>
</evidence>
<feature type="transmembrane region" description="Helical" evidence="1">
    <location>
        <begin position="119"/>
        <end position="139"/>
    </location>
</feature>
<feature type="transmembrane region" description="Helical" evidence="1">
    <location>
        <begin position="35"/>
        <end position="54"/>
    </location>
</feature>
<gene>
    <name evidence="2" type="ORF">KILIM_015_00820</name>
</gene>
<evidence type="ECO:0000313" key="3">
    <source>
        <dbReference type="Proteomes" id="UP000008366"/>
    </source>
</evidence>
<feature type="transmembrane region" description="Helical" evidence="1">
    <location>
        <begin position="90"/>
        <end position="107"/>
    </location>
</feature>
<keyword evidence="3" id="KW-1185">Reference proteome</keyword>
<keyword evidence="1" id="KW-1133">Transmembrane helix</keyword>
<evidence type="ECO:0000313" key="2">
    <source>
        <dbReference type="EMBL" id="GAB95021.1"/>
    </source>
</evidence>
<dbReference type="AlphaFoldDB" id="K6WMJ0"/>
<feature type="transmembrane region" description="Helical" evidence="1">
    <location>
        <begin position="145"/>
        <end position="170"/>
    </location>
</feature>
<proteinExistence type="predicted"/>
<organism evidence="2 3">
    <name type="scientific">Kineosphaera limosa NBRC 100340</name>
    <dbReference type="NCBI Taxonomy" id="1184609"/>
    <lineage>
        <taxon>Bacteria</taxon>
        <taxon>Bacillati</taxon>
        <taxon>Actinomycetota</taxon>
        <taxon>Actinomycetes</taxon>
        <taxon>Micrococcales</taxon>
        <taxon>Dermatophilaceae</taxon>
        <taxon>Kineosphaera</taxon>
    </lineage>
</organism>
<dbReference type="STRING" id="1184609.KILIM_015_00820"/>
<dbReference type="PANTHER" id="PTHR34989">
    <property type="entry name" value="PROTEIN HDED"/>
    <property type="match status" value="1"/>
</dbReference>
<dbReference type="InterPro" id="IPR052712">
    <property type="entry name" value="Acid_resist_chaperone_HdeD"/>
</dbReference>
<dbReference type="Pfam" id="PF03729">
    <property type="entry name" value="DUF308"/>
    <property type="match status" value="1"/>
</dbReference>
<reference evidence="2 3" key="1">
    <citation type="submission" date="2012-08" db="EMBL/GenBank/DDBJ databases">
        <title>Whole genome shotgun sequence of Kineosphaera limosa NBRC 100340.</title>
        <authorList>
            <person name="Yoshida I."/>
            <person name="Isaki S."/>
            <person name="Hosoyama A."/>
            <person name="Tsuchikane K."/>
            <person name="Katsumata H."/>
            <person name="Ando Y."/>
            <person name="Ohji S."/>
            <person name="Hamada M."/>
            <person name="Tamura T."/>
            <person name="Yamazoe A."/>
            <person name="Yamazaki S."/>
            <person name="Fujita N."/>
        </authorList>
    </citation>
    <scope>NUCLEOTIDE SEQUENCE [LARGE SCALE GENOMIC DNA]</scope>
    <source>
        <strain evidence="2 3">NBRC 100340</strain>
    </source>
</reference>
<comment type="caution">
    <text evidence="2">The sequence shown here is derived from an EMBL/GenBank/DDBJ whole genome shotgun (WGS) entry which is preliminary data.</text>
</comment>
<sequence length="185" mass="19494">MNALAQRSSTWLMIMGGVTIVFGIVAMVWPFATAFVLILMWGWYALIDGVLALVGAFRKEMAGSRAFLLITGVLGVIAGLLAIFQPVSSAVALTWVLGIWLIVRGVMELIAGFRTPGGAKWWLIIGGVLWLIAGGVLAANPGAGALTFALWLGFFAVAWGITLLISGFVLRRESNSAGQVDAAAS</sequence>
<keyword evidence="1" id="KW-0812">Transmembrane</keyword>
<feature type="transmembrane region" description="Helical" evidence="1">
    <location>
        <begin position="12"/>
        <end position="29"/>
    </location>
</feature>
<keyword evidence="1" id="KW-0472">Membrane</keyword>
<dbReference type="Proteomes" id="UP000008366">
    <property type="component" value="Unassembled WGS sequence"/>
</dbReference>
<dbReference type="GO" id="GO:0005886">
    <property type="term" value="C:plasma membrane"/>
    <property type="evidence" value="ECO:0007669"/>
    <property type="project" value="TreeGrafter"/>
</dbReference>
<dbReference type="eggNOG" id="COG3247">
    <property type="taxonomic scope" value="Bacteria"/>
</dbReference>
<dbReference type="PANTHER" id="PTHR34989:SF1">
    <property type="entry name" value="PROTEIN HDED"/>
    <property type="match status" value="1"/>
</dbReference>
<dbReference type="OrthoDB" id="3829721at2"/>